<dbReference type="GO" id="GO:0016405">
    <property type="term" value="F:CoA-ligase activity"/>
    <property type="evidence" value="ECO:0007669"/>
    <property type="project" value="TreeGrafter"/>
</dbReference>
<dbReference type="InterPro" id="IPR025110">
    <property type="entry name" value="AMP-bd_C"/>
</dbReference>
<gene>
    <name evidence="5" type="ORF">SASPL_155675</name>
</gene>
<dbReference type="AlphaFoldDB" id="A0A8X8YX75"/>
<evidence type="ECO:0000313" key="5">
    <source>
        <dbReference type="EMBL" id="KAG6384506.1"/>
    </source>
</evidence>
<proteinExistence type="inferred from homology"/>
<name>A0A8X8YX75_SALSN</name>
<protein>
    <recommendedName>
        <fullName evidence="7">4-coumarate--CoA ligase</fullName>
    </recommendedName>
</protein>
<dbReference type="InterPro" id="IPR000873">
    <property type="entry name" value="AMP-dep_synth/lig_dom"/>
</dbReference>
<evidence type="ECO:0000256" key="1">
    <source>
        <dbReference type="ARBA" id="ARBA00006432"/>
    </source>
</evidence>
<dbReference type="EMBL" id="PNBA02000080">
    <property type="protein sequence ID" value="KAG6384506.1"/>
    <property type="molecule type" value="Genomic_DNA"/>
</dbReference>
<evidence type="ECO:0000259" key="3">
    <source>
        <dbReference type="Pfam" id="PF00501"/>
    </source>
</evidence>
<keyword evidence="6" id="KW-1185">Reference proteome</keyword>
<evidence type="ECO:0008006" key="7">
    <source>
        <dbReference type="Google" id="ProtNLM"/>
    </source>
</evidence>
<evidence type="ECO:0000259" key="4">
    <source>
        <dbReference type="Pfam" id="PF13193"/>
    </source>
</evidence>
<organism evidence="5">
    <name type="scientific">Salvia splendens</name>
    <name type="common">Scarlet sage</name>
    <dbReference type="NCBI Taxonomy" id="180675"/>
    <lineage>
        <taxon>Eukaryota</taxon>
        <taxon>Viridiplantae</taxon>
        <taxon>Streptophyta</taxon>
        <taxon>Embryophyta</taxon>
        <taxon>Tracheophyta</taxon>
        <taxon>Spermatophyta</taxon>
        <taxon>Magnoliopsida</taxon>
        <taxon>eudicotyledons</taxon>
        <taxon>Gunneridae</taxon>
        <taxon>Pentapetalae</taxon>
        <taxon>asterids</taxon>
        <taxon>lamiids</taxon>
        <taxon>Lamiales</taxon>
        <taxon>Lamiaceae</taxon>
        <taxon>Nepetoideae</taxon>
        <taxon>Mentheae</taxon>
        <taxon>Salviinae</taxon>
        <taxon>Salvia</taxon>
        <taxon>Salvia subgen. Calosphace</taxon>
        <taxon>core Calosphace</taxon>
    </lineage>
</organism>
<dbReference type="PANTHER" id="PTHR24096:SF362">
    <property type="entry name" value="4-COUMARATE--COA LIGASE-LIKE 9"/>
    <property type="match status" value="1"/>
</dbReference>
<dbReference type="InterPro" id="IPR045851">
    <property type="entry name" value="AMP-bd_C_sf"/>
</dbReference>
<dbReference type="InterPro" id="IPR042099">
    <property type="entry name" value="ANL_N_sf"/>
</dbReference>
<dbReference type="Pfam" id="PF00501">
    <property type="entry name" value="AMP-binding"/>
    <property type="match status" value="1"/>
</dbReference>
<accession>A0A8X8YX75</accession>
<dbReference type="SUPFAM" id="SSF56801">
    <property type="entry name" value="Acetyl-CoA synthetase-like"/>
    <property type="match status" value="1"/>
</dbReference>
<dbReference type="FunFam" id="3.30.300.30:FF:000007">
    <property type="entry name" value="4-coumarate--CoA ligase 2"/>
    <property type="match status" value="1"/>
</dbReference>
<keyword evidence="2" id="KW-0436">Ligase</keyword>
<reference evidence="5" key="1">
    <citation type="submission" date="2018-01" db="EMBL/GenBank/DDBJ databases">
        <authorList>
            <person name="Mao J.F."/>
        </authorList>
    </citation>
    <scope>NUCLEOTIDE SEQUENCE</scope>
    <source>
        <strain evidence="5">Huo1</strain>
        <tissue evidence="5">Leaf</tissue>
    </source>
</reference>
<evidence type="ECO:0000256" key="2">
    <source>
        <dbReference type="ARBA" id="ARBA00022598"/>
    </source>
</evidence>
<dbReference type="Gene3D" id="3.30.300.30">
    <property type="match status" value="1"/>
</dbReference>
<dbReference type="Proteomes" id="UP000298416">
    <property type="component" value="Unassembled WGS sequence"/>
</dbReference>
<comment type="caution">
    <text evidence="5">The sequence shown here is derived from an EMBL/GenBank/DDBJ whole genome shotgun (WGS) entry which is preliminary data.</text>
</comment>
<evidence type="ECO:0000313" key="6">
    <source>
        <dbReference type="Proteomes" id="UP000298416"/>
    </source>
</evidence>
<reference evidence="5" key="2">
    <citation type="submission" date="2020-08" db="EMBL/GenBank/DDBJ databases">
        <title>Plant Genome Project.</title>
        <authorList>
            <person name="Zhang R.-G."/>
        </authorList>
    </citation>
    <scope>NUCLEOTIDE SEQUENCE</scope>
    <source>
        <strain evidence="5">Huo1</strain>
        <tissue evidence="5">Leaf</tissue>
    </source>
</reference>
<dbReference type="Pfam" id="PF13193">
    <property type="entry name" value="AMP-binding_C"/>
    <property type="match status" value="1"/>
</dbReference>
<sequence>MCLREVALGGSLVVAAAESRRGRRLDLEKVFGEVEEFSVTHLAVAPPVVKKCELSSLEVVMSGGAPVASTVFERIKAKFSNISLIQGYGLTKISAAVTRPLGGFESDVKGSNGRLVSNCQARIVDPLTGDSLPPLRPGELWIRGPTVMKDTFHLWYVGDKEATAAMVDSVGWLRTGDICFFDENGLLFYVERLKDLIKYNGYQVAPAELEDLLLSHPAIVDAAVIPYPDEDAGQIPAAFVVKEPGSTINESLIMDFVAQKVAPYKKIRRVFFTDTIPKNAAEKVLRKELVKLATRVASKL</sequence>
<dbReference type="PANTHER" id="PTHR24096">
    <property type="entry name" value="LONG-CHAIN-FATTY-ACID--COA LIGASE"/>
    <property type="match status" value="1"/>
</dbReference>
<dbReference type="Gene3D" id="3.40.50.12780">
    <property type="entry name" value="N-terminal domain of ligase-like"/>
    <property type="match status" value="1"/>
</dbReference>
<feature type="domain" description="AMP-binding enzyme C-terminal" evidence="4">
    <location>
        <begin position="208"/>
        <end position="283"/>
    </location>
</feature>
<comment type="similarity">
    <text evidence="1">Belongs to the ATP-dependent AMP-binding enzyme family.</text>
</comment>
<feature type="domain" description="AMP-dependent synthetase/ligase" evidence="3">
    <location>
        <begin position="9"/>
        <end position="149"/>
    </location>
</feature>